<evidence type="ECO:0000313" key="1">
    <source>
        <dbReference type="EMBL" id="AVX33706.1"/>
    </source>
</evidence>
<accession>A0A2R4NC59</accession>
<protein>
    <submittedName>
        <fullName evidence="1">Uncharacterized protein</fullName>
    </submittedName>
</protein>
<reference evidence="1" key="1">
    <citation type="journal article" date="2018" name="Genome Biol. Evol.">
        <title>Two Groups of Cocirculating, Epidemic Clostridiodes difficile Strains Microdiversify through Different Mechanisms.</title>
        <authorList>
            <person name="Murillo T."/>
            <person name="Ramirez-Vargas G."/>
            <person name="Riedel T."/>
            <person name="Overmann J."/>
            <person name="Andersen J.M."/>
            <person name="Guzman-Verri C."/>
            <person name="Chaves-Olarte E."/>
            <person name="Rodriguez C."/>
        </authorList>
    </citation>
    <scope>NUCLEOTIDE SEQUENCE</scope>
    <source>
        <strain evidence="1">LIBA-6289</strain>
        <plasmid evidence="1">LIBA6289</plasmid>
    </source>
</reference>
<gene>
    <name evidence="1" type="ORF">plasmid_LIBA6289_00020</name>
</gene>
<geneLocation type="plasmid" evidence="1">
    <name>LIBA6289</name>
</geneLocation>
<keyword evidence="1" id="KW-0614">Plasmid</keyword>
<dbReference type="EMBL" id="MF547664">
    <property type="protein sequence ID" value="AVX33706.1"/>
    <property type="molecule type" value="Genomic_DNA"/>
</dbReference>
<proteinExistence type="predicted"/>
<name>A0A2R4NC59_CLODI</name>
<dbReference type="AlphaFoldDB" id="A0A2R4NC59"/>
<organism evidence="1">
    <name type="scientific">Clostridioides difficile</name>
    <name type="common">Peptoclostridium difficile</name>
    <dbReference type="NCBI Taxonomy" id="1496"/>
    <lineage>
        <taxon>Bacteria</taxon>
        <taxon>Bacillati</taxon>
        <taxon>Bacillota</taxon>
        <taxon>Clostridia</taxon>
        <taxon>Peptostreptococcales</taxon>
        <taxon>Peptostreptococcaceae</taxon>
        <taxon>Clostridioides</taxon>
    </lineage>
</organism>
<sequence length="97" mass="11305">MEKLEKVNLLNKYIISLSMSLDNKYILLFSSTRIHKYSSFYLITLITQSFCLCHLIVSCFDFKSRLLLYLSNEQKFSTVAMITSLRFNISSSSVEEI</sequence>